<keyword evidence="7" id="KW-1185">Reference proteome</keyword>
<dbReference type="GO" id="GO:0071949">
    <property type="term" value="F:FAD binding"/>
    <property type="evidence" value="ECO:0007669"/>
    <property type="project" value="InterPro"/>
</dbReference>
<keyword evidence="2" id="KW-0274">FAD</keyword>
<dbReference type="AlphaFoldDB" id="A0A919VJL7"/>
<dbReference type="InterPro" id="IPR002938">
    <property type="entry name" value="FAD-bd"/>
</dbReference>
<dbReference type="PANTHER" id="PTHR47178:SF6">
    <property type="entry name" value="FAD-BINDING DOMAIN-CONTAINING PROTEIN"/>
    <property type="match status" value="1"/>
</dbReference>
<dbReference type="GO" id="GO:0004497">
    <property type="term" value="F:monooxygenase activity"/>
    <property type="evidence" value="ECO:0007669"/>
    <property type="project" value="UniProtKB-KW"/>
</dbReference>
<evidence type="ECO:0000256" key="4">
    <source>
        <dbReference type="ARBA" id="ARBA00023033"/>
    </source>
</evidence>
<keyword evidence="3" id="KW-0560">Oxidoreductase</keyword>
<evidence type="ECO:0000313" key="7">
    <source>
        <dbReference type="Proteomes" id="UP000680865"/>
    </source>
</evidence>
<keyword evidence="4 6" id="KW-0503">Monooxygenase</keyword>
<comment type="caution">
    <text evidence="6">The sequence shown here is derived from an EMBL/GenBank/DDBJ whole genome shotgun (WGS) entry which is preliminary data.</text>
</comment>
<evidence type="ECO:0000256" key="2">
    <source>
        <dbReference type="ARBA" id="ARBA00022827"/>
    </source>
</evidence>
<gene>
    <name evidence="6" type="ORF">Aco04nite_10850</name>
</gene>
<reference evidence="6" key="1">
    <citation type="submission" date="2021-03" db="EMBL/GenBank/DDBJ databases">
        <title>Whole genome shotgun sequence of Actinoplanes consettensis NBRC 14913.</title>
        <authorList>
            <person name="Komaki H."/>
            <person name="Tamura T."/>
        </authorList>
    </citation>
    <scope>NUCLEOTIDE SEQUENCE</scope>
    <source>
        <strain evidence="6">NBRC 14913</strain>
    </source>
</reference>
<dbReference type="Gene3D" id="3.50.50.60">
    <property type="entry name" value="FAD/NAD(P)-binding domain"/>
    <property type="match status" value="1"/>
</dbReference>
<dbReference type="RefSeq" id="WP_212996081.1">
    <property type="nucleotide sequence ID" value="NZ_BAAATW010000004.1"/>
</dbReference>
<evidence type="ECO:0000313" key="6">
    <source>
        <dbReference type="EMBL" id="GIM68463.1"/>
    </source>
</evidence>
<dbReference type="SUPFAM" id="SSF51905">
    <property type="entry name" value="FAD/NAD(P)-binding domain"/>
    <property type="match status" value="1"/>
</dbReference>
<dbReference type="PRINTS" id="PR00420">
    <property type="entry name" value="RNGMNOXGNASE"/>
</dbReference>
<dbReference type="PANTHER" id="PTHR47178">
    <property type="entry name" value="MONOOXYGENASE, FAD-BINDING"/>
    <property type="match status" value="1"/>
</dbReference>
<protein>
    <submittedName>
        <fullName evidence="6">Monooxygenase</fullName>
    </submittedName>
</protein>
<name>A0A919VJL7_9ACTN</name>
<evidence type="ECO:0000259" key="5">
    <source>
        <dbReference type="Pfam" id="PF01494"/>
    </source>
</evidence>
<evidence type="ECO:0000256" key="1">
    <source>
        <dbReference type="ARBA" id="ARBA00022630"/>
    </source>
</evidence>
<sequence>MTLHVIIAGAGVGGLCLAQGLRRRGISVAVYERDSSTESRHQGYRLRIDEHGRTALAECLPSELNDLAHATANQMYMPRGTSYDHQLNPLGSWRPAAPLDPARAAIVVNRRTLREILLAGLDGVVHFGQTVTGYTEHDDHVSVRFADGSEATGDVLVAADGINSVVRGQLLPHTEVLDTGLRAIYGHLPLTDAVREWMPAELIGGSRPVLGPERTTLALGVFEPVRSPEQAAAELAPYAKLHPVPAYVKWTLVAPVASYPVPEEELFTAPAERLHSIAGRLVADWHPVVRRLVAESIVADTFALSIRSTLPSGDWTAGRVTVLGDAIHATTPVGGTGANTALRDAALLASRIGRVESGRGDLLAAITSFESDMRQYGYQAVRDSLSGAATIFQTAELAQKGSPA</sequence>
<proteinExistence type="predicted"/>
<feature type="domain" description="FAD-binding" evidence="5">
    <location>
        <begin position="4"/>
        <end position="381"/>
    </location>
</feature>
<accession>A0A919VJL7</accession>
<dbReference type="Pfam" id="PF01494">
    <property type="entry name" value="FAD_binding_3"/>
    <property type="match status" value="1"/>
</dbReference>
<dbReference type="EMBL" id="BOQP01000005">
    <property type="protein sequence ID" value="GIM68463.1"/>
    <property type="molecule type" value="Genomic_DNA"/>
</dbReference>
<evidence type="ECO:0000256" key="3">
    <source>
        <dbReference type="ARBA" id="ARBA00023002"/>
    </source>
</evidence>
<organism evidence="6 7">
    <name type="scientific">Winogradskya consettensis</name>
    <dbReference type="NCBI Taxonomy" id="113560"/>
    <lineage>
        <taxon>Bacteria</taxon>
        <taxon>Bacillati</taxon>
        <taxon>Actinomycetota</taxon>
        <taxon>Actinomycetes</taxon>
        <taxon>Micromonosporales</taxon>
        <taxon>Micromonosporaceae</taxon>
        <taxon>Winogradskya</taxon>
    </lineage>
</organism>
<keyword evidence="1" id="KW-0285">Flavoprotein</keyword>
<dbReference type="Proteomes" id="UP000680865">
    <property type="component" value="Unassembled WGS sequence"/>
</dbReference>
<dbReference type="InterPro" id="IPR036188">
    <property type="entry name" value="FAD/NAD-bd_sf"/>
</dbReference>